<proteinExistence type="predicted"/>
<dbReference type="EMBL" id="BSVB01000001">
    <property type="protein sequence ID" value="GMA96316.1"/>
    <property type="molecule type" value="Genomic_DNA"/>
</dbReference>
<evidence type="ECO:0000313" key="3">
    <source>
        <dbReference type="Proteomes" id="UP001157034"/>
    </source>
</evidence>
<evidence type="ECO:0000313" key="2">
    <source>
        <dbReference type="EMBL" id="GMA96316.1"/>
    </source>
</evidence>
<dbReference type="Proteomes" id="UP001157034">
    <property type="component" value="Unassembled WGS sequence"/>
</dbReference>
<protein>
    <recommendedName>
        <fullName evidence="1">N-acetyltransferase domain-containing protein</fullName>
    </recommendedName>
</protein>
<dbReference type="CDD" id="cd04301">
    <property type="entry name" value="NAT_SF"/>
    <property type="match status" value="1"/>
</dbReference>
<organism evidence="2 3">
    <name type="scientific">Pseudolysinimonas kribbensis</name>
    <dbReference type="NCBI Taxonomy" id="433641"/>
    <lineage>
        <taxon>Bacteria</taxon>
        <taxon>Bacillati</taxon>
        <taxon>Actinomycetota</taxon>
        <taxon>Actinomycetes</taxon>
        <taxon>Micrococcales</taxon>
        <taxon>Microbacteriaceae</taxon>
        <taxon>Pseudolysinimonas</taxon>
    </lineage>
</organism>
<evidence type="ECO:0000259" key="1">
    <source>
        <dbReference type="PROSITE" id="PS51186"/>
    </source>
</evidence>
<dbReference type="Pfam" id="PF13508">
    <property type="entry name" value="Acetyltransf_7"/>
    <property type="match status" value="1"/>
</dbReference>
<feature type="domain" description="N-acetyltransferase" evidence="1">
    <location>
        <begin position="62"/>
        <end position="221"/>
    </location>
</feature>
<comment type="caution">
    <text evidence="2">The sequence shown here is derived from an EMBL/GenBank/DDBJ whole genome shotgun (WGS) entry which is preliminary data.</text>
</comment>
<sequence length="221" mass="24384">MRVTVRDCERVQSAWFDARAWAASGRVWDDGPLHWSDGPDGAHLMFPAAIPADALTRGIAQLEHRPVGAWLSPGVDATALAEAGFERGWRPWWMTAALPELASPEVIPGVEVEVHTRMPGIAFLATARADAREVGRAWSFVHGRLSGLFDVEVDAAWRRRGIGTALLAAAQRPARWWGAQAMVLNATPMGFELYARRGFARIGEGTTWWLHAGAEARRDRR</sequence>
<gene>
    <name evidence="2" type="ORF">GCM10025881_31400</name>
</gene>
<dbReference type="InterPro" id="IPR016181">
    <property type="entry name" value="Acyl_CoA_acyltransferase"/>
</dbReference>
<keyword evidence="3" id="KW-1185">Reference proteome</keyword>
<dbReference type="InterPro" id="IPR000182">
    <property type="entry name" value="GNAT_dom"/>
</dbReference>
<dbReference type="RefSeq" id="WP_284254925.1">
    <property type="nucleotide sequence ID" value="NZ_BAAAQO010000004.1"/>
</dbReference>
<name>A0ABQ6K9C6_9MICO</name>
<accession>A0ABQ6K9C6</accession>
<dbReference type="Gene3D" id="3.40.630.30">
    <property type="match status" value="1"/>
</dbReference>
<dbReference type="SUPFAM" id="SSF55729">
    <property type="entry name" value="Acyl-CoA N-acyltransferases (Nat)"/>
    <property type="match status" value="1"/>
</dbReference>
<reference evidence="3" key="1">
    <citation type="journal article" date="2019" name="Int. J. Syst. Evol. Microbiol.">
        <title>The Global Catalogue of Microorganisms (GCM) 10K type strain sequencing project: providing services to taxonomists for standard genome sequencing and annotation.</title>
        <authorList>
            <consortium name="The Broad Institute Genomics Platform"/>
            <consortium name="The Broad Institute Genome Sequencing Center for Infectious Disease"/>
            <person name="Wu L."/>
            <person name="Ma J."/>
        </authorList>
    </citation>
    <scope>NUCLEOTIDE SEQUENCE [LARGE SCALE GENOMIC DNA]</scope>
    <source>
        <strain evidence="3">NBRC 108894</strain>
    </source>
</reference>
<dbReference type="PROSITE" id="PS51186">
    <property type="entry name" value="GNAT"/>
    <property type="match status" value="1"/>
</dbReference>